<reference evidence="1 2" key="1">
    <citation type="submission" date="2018-07" db="EMBL/GenBank/DDBJ databases">
        <title>Brachybacteriurn paraconglorneratum KCTC 9916.</title>
        <authorList>
            <person name="Li Y."/>
        </authorList>
    </citation>
    <scope>NUCLEOTIDE SEQUENCE [LARGE SCALE GENOMIC DNA]</scope>
    <source>
        <strain evidence="1 2">KCTC 9916</strain>
    </source>
</reference>
<comment type="caution">
    <text evidence="1">The sequence shown here is derived from an EMBL/GenBank/DDBJ whole genome shotgun (WGS) entry which is preliminary data.</text>
</comment>
<name>A0A426SQX7_9MICO</name>
<sequence>MIMILGDEPPEPYAEPRGTCPVCGSHQVIHHPLGGPDPRLTEEDPPWVHWQGCLLVFSDRTCEGCGAGWNMERDEEDDEE</sequence>
<organism evidence="1 2">
    <name type="scientific">Brachybacterium paraconglomeratum</name>
    <dbReference type="NCBI Taxonomy" id="173362"/>
    <lineage>
        <taxon>Bacteria</taxon>
        <taxon>Bacillati</taxon>
        <taxon>Actinomycetota</taxon>
        <taxon>Actinomycetes</taxon>
        <taxon>Micrococcales</taxon>
        <taxon>Dermabacteraceae</taxon>
        <taxon>Brachybacterium</taxon>
    </lineage>
</organism>
<dbReference type="RefSeq" id="WP_126985025.1">
    <property type="nucleotide sequence ID" value="NZ_ML133851.1"/>
</dbReference>
<accession>A0A426SQX7</accession>
<dbReference type="EMBL" id="QOCI01000001">
    <property type="protein sequence ID" value="RRR20563.1"/>
    <property type="molecule type" value="Genomic_DNA"/>
</dbReference>
<evidence type="ECO:0000313" key="2">
    <source>
        <dbReference type="Proteomes" id="UP000274327"/>
    </source>
</evidence>
<dbReference type="AlphaFoldDB" id="A0A426SQX7"/>
<protein>
    <submittedName>
        <fullName evidence="1">Uncharacterized protein</fullName>
    </submittedName>
</protein>
<evidence type="ECO:0000313" key="1">
    <source>
        <dbReference type="EMBL" id="RRR20563.1"/>
    </source>
</evidence>
<gene>
    <name evidence="1" type="ORF">DS079_04040</name>
</gene>
<dbReference type="GeneID" id="78120201"/>
<keyword evidence="2" id="KW-1185">Reference proteome</keyword>
<proteinExistence type="predicted"/>
<dbReference type="Proteomes" id="UP000274327">
    <property type="component" value="Unassembled WGS sequence"/>
</dbReference>